<evidence type="ECO:0000313" key="2">
    <source>
        <dbReference type="Proteomes" id="UP000286415"/>
    </source>
</evidence>
<proteinExistence type="predicted"/>
<organism evidence="1 2">
    <name type="scientific">Clonorchis sinensis</name>
    <name type="common">Chinese liver fluke</name>
    <dbReference type="NCBI Taxonomy" id="79923"/>
    <lineage>
        <taxon>Eukaryota</taxon>
        <taxon>Metazoa</taxon>
        <taxon>Spiralia</taxon>
        <taxon>Lophotrochozoa</taxon>
        <taxon>Platyhelminthes</taxon>
        <taxon>Trematoda</taxon>
        <taxon>Digenea</taxon>
        <taxon>Opisthorchiida</taxon>
        <taxon>Opisthorchiata</taxon>
        <taxon>Opisthorchiidae</taxon>
        <taxon>Clonorchis</taxon>
    </lineage>
</organism>
<name>A0A3R7FTH0_CLOSI</name>
<dbReference type="Proteomes" id="UP000286415">
    <property type="component" value="Unassembled WGS sequence"/>
</dbReference>
<comment type="caution">
    <text evidence="1">The sequence shown here is derived from an EMBL/GenBank/DDBJ whole genome shotgun (WGS) entry which is preliminary data.</text>
</comment>
<evidence type="ECO:0000313" key="1">
    <source>
        <dbReference type="EMBL" id="KAG5442546.1"/>
    </source>
</evidence>
<dbReference type="AlphaFoldDB" id="A0A3R7FTH0"/>
<protein>
    <submittedName>
        <fullName evidence="1">Uncharacterized protein</fullName>
    </submittedName>
</protein>
<dbReference type="InParanoid" id="A0A3R7FTH0"/>
<sequence>MKMCSEFENLPTIFPPCVSPANGKKRVGQTWFKQVTSVASLVGILEKPSDVGCIEYLKAHASNTGEDSSLWSSGTCGIRSNAFEKSKNIAYNTLPLSFDWVKLSINTSLFVTQEMFGGNPCLTGEIKLSEFSRARSKIVSCFRVFHWRIFDLQRFHILRNVSSSSVSPLRPRFQKTPSPFRQLATRPTLCWFDNIPAAIRFLLLKMPSHPRVFLPTTANKLFTWPQPPPVPVHS</sequence>
<dbReference type="EMBL" id="NIRI02000056">
    <property type="protein sequence ID" value="KAG5442546.1"/>
    <property type="molecule type" value="Genomic_DNA"/>
</dbReference>
<reference evidence="1 2" key="1">
    <citation type="journal article" date="2018" name="Biotechnol. Adv.">
        <title>Improved genomic resources and new bioinformatic workflow for the carcinogenic parasite Clonorchis sinensis: Biotechnological implications.</title>
        <authorList>
            <person name="Wang D."/>
            <person name="Korhonen P.K."/>
            <person name="Gasser R.B."/>
            <person name="Young N.D."/>
        </authorList>
    </citation>
    <scope>NUCLEOTIDE SEQUENCE [LARGE SCALE GENOMIC DNA]</scope>
    <source>
        <strain evidence="1">Cs-k2</strain>
    </source>
</reference>
<gene>
    <name evidence="1" type="ORF">CSKR_108744</name>
</gene>
<accession>A0A3R7FTH0</accession>
<keyword evidence="2" id="KW-1185">Reference proteome</keyword>
<reference evidence="1 2" key="2">
    <citation type="journal article" date="2021" name="Genomics">
        <title>High-quality reference genome for Clonorchis sinensis.</title>
        <authorList>
            <person name="Young N.D."/>
            <person name="Stroehlein A.J."/>
            <person name="Kinkar L."/>
            <person name="Wang T."/>
            <person name="Sohn W.M."/>
            <person name="Chang B.C.H."/>
            <person name="Kaur P."/>
            <person name="Weisz D."/>
            <person name="Dudchenko O."/>
            <person name="Aiden E.L."/>
            <person name="Korhonen P.K."/>
            <person name="Gasser R.B."/>
        </authorList>
    </citation>
    <scope>NUCLEOTIDE SEQUENCE [LARGE SCALE GENOMIC DNA]</scope>
    <source>
        <strain evidence="1">Cs-k2</strain>
    </source>
</reference>